<protein>
    <submittedName>
        <fullName evidence="1">Unannotated protein</fullName>
    </submittedName>
</protein>
<proteinExistence type="predicted"/>
<dbReference type="AlphaFoldDB" id="A0A6J6EU75"/>
<name>A0A6J6EU75_9ZZZZ</name>
<dbReference type="EMBL" id="CAEZTL010000168">
    <property type="protein sequence ID" value="CAB4578985.1"/>
    <property type="molecule type" value="Genomic_DNA"/>
</dbReference>
<organism evidence="1">
    <name type="scientific">freshwater metagenome</name>
    <dbReference type="NCBI Taxonomy" id="449393"/>
    <lineage>
        <taxon>unclassified sequences</taxon>
        <taxon>metagenomes</taxon>
        <taxon>ecological metagenomes</taxon>
    </lineage>
</organism>
<accession>A0A6J6EU75</accession>
<reference evidence="1" key="1">
    <citation type="submission" date="2020-05" db="EMBL/GenBank/DDBJ databases">
        <authorList>
            <person name="Chiriac C."/>
            <person name="Salcher M."/>
            <person name="Ghai R."/>
            <person name="Kavagutti S V."/>
        </authorList>
    </citation>
    <scope>NUCLEOTIDE SEQUENCE</scope>
</reference>
<sequence length="113" mass="11993">MKSKVIALVAIIGVLFVLGFRVAHPQEGLQSAMGSAKSSLVVYKASDKYEVGQKVVVVVANSGNQLGVIKSASDEAVDVDTRVAFVRVNQEDVVGKMLVIIPFFGTLFNIVGL</sequence>
<evidence type="ECO:0000313" key="1">
    <source>
        <dbReference type="EMBL" id="CAB4578985.1"/>
    </source>
</evidence>
<gene>
    <name evidence="1" type="ORF">UFOPK1683_01138</name>
</gene>